<feature type="domain" description="Transposase IS66 central" evidence="2">
    <location>
        <begin position="190"/>
        <end position="447"/>
    </location>
</feature>
<feature type="compositionally biased region" description="Basic residues" evidence="1">
    <location>
        <begin position="79"/>
        <end position="92"/>
    </location>
</feature>
<dbReference type="PANTHER" id="PTHR33678:SF2">
    <property type="match status" value="1"/>
</dbReference>
<dbReference type="InterPro" id="IPR052344">
    <property type="entry name" value="Transposase-related"/>
</dbReference>
<keyword evidence="5" id="KW-0614">Plasmid</keyword>
<dbReference type="RefSeq" id="WP_166283294.1">
    <property type="nucleotide sequence ID" value="NZ_JTHE03000101.1"/>
</dbReference>
<dbReference type="AlphaFoldDB" id="A0ABD4T7A4"/>
<keyword evidence="6" id="KW-1185">Reference proteome</keyword>
<feature type="region of interest" description="Disordered" evidence="1">
    <location>
        <begin position="58"/>
        <end position="102"/>
    </location>
</feature>
<accession>A0ABD4T7A4</accession>
<evidence type="ECO:0000259" key="3">
    <source>
        <dbReference type="Pfam" id="PF13005"/>
    </source>
</evidence>
<evidence type="ECO:0000313" key="5">
    <source>
        <dbReference type="EMBL" id="MCM1984609.1"/>
    </source>
</evidence>
<dbReference type="Pfam" id="PF13005">
    <property type="entry name" value="zf-IS66"/>
    <property type="match status" value="1"/>
</dbReference>
<reference evidence="5 6" key="1">
    <citation type="journal article" date="2015" name="Genome Announc.">
        <title>Draft Genome Sequence of Filamentous Marine Cyanobacterium Lyngbya confervoides Strain BDU141951.</title>
        <authorList>
            <person name="Chandrababunaidu M.M."/>
            <person name="Sen D."/>
            <person name="Tripathy S."/>
        </authorList>
    </citation>
    <scope>NUCLEOTIDE SEQUENCE [LARGE SCALE GENOMIC DNA]</scope>
    <source>
        <strain evidence="5 6">BDU141951</strain>
    </source>
</reference>
<comment type="caution">
    <text evidence="5">The sequence shown here is derived from an EMBL/GenBank/DDBJ whole genome shotgun (WGS) entry which is preliminary data.</text>
</comment>
<feature type="region of interest" description="Disordered" evidence="1">
    <location>
        <begin position="1"/>
        <end position="22"/>
    </location>
</feature>
<dbReference type="EMBL" id="JTHE03000101">
    <property type="protein sequence ID" value="MCM1984609.1"/>
    <property type="molecule type" value="Genomic_DNA"/>
</dbReference>
<evidence type="ECO:0000259" key="2">
    <source>
        <dbReference type="Pfam" id="PF03050"/>
    </source>
</evidence>
<organism evidence="5 6">
    <name type="scientific">Lyngbya confervoides BDU141951</name>
    <dbReference type="NCBI Taxonomy" id="1574623"/>
    <lineage>
        <taxon>Bacteria</taxon>
        <taxon>Bacillati</taxon>
        <taxon>Cyanobacteriota</taxon>
        <taxon>Cyanophyceae</taxon>
        <taxon>Oscillatoriophycideae</taxon>
        <taxon>Oscillatoriales</taxon>
        <taxon>Microcoleaceae</taxon>
        <taxon>Lyngbya</taxon>
    </lineage>
</organism>
<feature type="domain" description="DUF6444" evidence="4">
    <location>
        <begin position="36"/>
        <end position="102"/>
    </location>
</feature>
<dbReference type="PANTHER" id="PTHR33678">
    <property type="entry name" value="BLL1576 PROTEIN"/>
    <property type="match status" value="1"/>
</dbReference>
<dbReference type="Pfam" id="PF03050">
    <property type="entry name" value="DDE_Tnp_IS66"/>
    <property type="match status" value="1"/>
</dbReference>
<dbReference type="Pfam" id="PF20042">
    <property type="entry name" value="DUF6444"/>
    <property type="match status" value="1"/>
</dbReference>
<dbReference type="Proteomes" id="UP000031561">
    <property type="component" value="Unassembled WGS sequence"/>
</dbReference>
<geneLocation type="plasmid" evidence="5">
    <name>unnamed22</name>
</geneLocation>
<dbReference type="InterPro" id="IPR004291">
    <property type="entry name" value="Transposase_IS66_central"/>
</dbReference>
<evidence type="ECO:0000259" key="4">
    <source>
        <dbReference type="Pfam" id="PF20042"/>
    </source>
</evidence>
<dbReference type="NCBIfam" id="NF033517">
    <property type="entry name" value="transpos_IS66"/>
    <property type="match status" value="1"/>
</dbReference>
<gene>
    <name evidence="5" type="ORF">QQ91_0017430</name>
</gene>
<name>A0ABD4T7A4_9CYAN</name>
<proteinExistence type="predicted"/>
<evidence type="ECO:0000313" key="6">
    <source>
        <dbReference type="Proteomes" id="UP000031561"/>
    </source>
</evidence>
<sequence length="484" mass="55372">MSTTDECPNAVSNEGAPEEKGAAYWYEQYRQQREENERLRTQINQMAVEIEQLKETLKKLTNRNSRNSSQPPSADAHKKPGKAIKRRKKKQGPKYGHPGTTRNGFERIDQCIELGLELCPVCGKPLAQVDDAPLRRHQIAELVSQPVEVTEYVRPAYQCPECDWKGYAELPVGCREDFSYGGMLSSVVGWLGYGGHLSWLKQRYLVETVFGIPLSQGSLAKMHQWFCESLYPSYERWWQYIQSPGVRCVDETSYRLDGVNYWMWVATSETVCVLFLAPTRSSKEVKSLLGDDFSGILSSDCWSAYGLQEAAYKQKCLAHIERELVSLASSRFAANRYFAQQVFIILHSARQAYQQYHDGEISWSQLATFRVVVEAELAHVLDHPLERRWPTDAQKLAQRFERHWDEWFTFLSHPEVKPDNNDAERALRPVVVHRKVSGGARSHWGGQLVAMMFSFLETMRLQGKNAVQELFNLLSSSGLPPPEP</sequence>
<dbReference type="InterPro" id="IPR024474">
    <property type="entry name" value="Znf_dom_IS66"/>
</dbReference>
<feature type="compositionally biased region" description="Polar residues" evidence="1">
    <location>
        <begin position="1"/>
        <end position="12"/>
    </location>
</feature>
<feature type="domain" description="Transposase IS66 zinc-finger binding" evidence="3">
    <location>
        <begin position="119"/>
        <end position="163"/>
    </location>
</feature>
<protein>
    <submittedName>
        <fullName evidence="5">IS66 family transposase</fullName>
    </submittedName>
</protein>
<evidence type="ECO:0000256" key="1">
    <source>
        <dbReference type="SAM" id="MobiDB-lite"/>
    </source>
</evidence>
<dbReference type="InterPro" id="IPR045618">
    <property type="entry name" value="DUF6444"/>
</dbReference>